<gene>
    <name evidence="2" type="ORF">NCGR_LOCUS58583</name>
</gene>
<proteinExistence type="predicted"/>
<organism evidence="2 3">
    <name type="scientific">Miscanthus lutarioriparius</name>
    <dbReference type="NCBI Taxonomy" id="422564"/>
    <lineage>
        <taxon>Eukaryota</taxon>
        <taxon>Viridiplantae</taxon>
        <taxon>Streptophyta</taxon>
        <taxon>Embryophyta</taxon>
        <taxon>Tracheophyta</taxon>
        <taxon>Spermatophyta</taxon>
        <taxon>Magnoliopsida</taxon>
        <taxon>Liliopsida</taxon>
        <taxon>Poales</taxon>
        <taxon>Poaceae</taxon>
        <taxon>PACMAD clade</taxon>
        <taxon>Panicoideae</taxon>
        <taxon>Andropogonodae</taxon>
        <taxon>Andropogoneae</taxon>
        <taxon>Saccharinae</taxon>
        <taxon>Miscanthus</taxon>
    </lineage>
</organism>
<name>A0A811RX00_9POAL</name>
<evidence type="ECO:0000313" key="2">
    <source>
        <dbReference type="EMBL" id="CAD6334485.1"/>
    </source>
</evidence>
<dbReference type="EMBL" id="CAJGYO010000017">
    <property type="protein sequence ID" value="CAD6334485.1"/>
    <property type="molecule type" value="Genomic_DNA"/>
</dbReference>
<accession>A0A811RX00</accession>
<protein>
    <submittedName>
        <fullName evidence="2">Uncharacterized protein</fullName>
    </submittedName>
</protein>
<evidence type="ECO:0000313" key="3">
    <source>
        <dbReference type="Proteomes" id="UP000604825"/>
    </source>
</evidence>
<sequence length="136" mass="14840">MVVSSPTVQLPELTVSLQAQSSLDPPIMSVESQALSPETSTVAQTSHNTYTIPVPPEPTSAHIQQDYVNQSVSIDDQSSRELNNNNSENNFTLIDRFLDTISKPMEAIKMLIEQEAKKQKTSAIQKKAAVAPAMEA</sequence>
<feature type="compositionally biased region" description="Polar residues" evidence="1">
    <location>
        <begin position="37"/>
        <end position="51"/>
    </location>
</feature>
<reference evidence="2" key="1">
    <citation type="submission" date="2020-10" db="EMBL/GenBank/DDBJ databases">
        <authorList>
            <person name="Han B."/>
            <person name="Lu T."/>
            <person name="Zhao Q."/>
            <person name="Huang X."/>
            <person name="Zhao Y."/>
        </authorList>
    </citation>
    <scope>NUCLEOTIDE SEQUENCE</scope>
</reference>
<dbReference type="AlphaFoldDB" id="A0A811RX00"/>
<dbReference type="Proteomes" id="UP000604825">
    <property type="component" value="Unassembled WGS sequence"/>
</dbReference>
<keyword evidence="3" id="KW-1185">Reference proteome</keyword>
<comment type="caution">
    <text evidence="2">The sequence shown here is derived from an EMBL/GenBank/DDBJ whole genome shotgun (WGS) entry which is preliminary data.</text>
</comment>
<evidence type="ECO:0000256" key="1">
    <source>
        <dbReference type="SAM" id="MobiDB-lite"/>
    </source>
</evidence>
<feature type="region of interest" description="Disordered" evidence="1">
    <location>
        <begin position="37"/>
        <end position="60"/>
    </location>
</feature>